<evidence type="ECO:0000256" key="1">
    <source>
        <dbReference type="ARBA" id="ARBA00004651"/>
    </source>
</evidence>
<comment type="function">
    <text evidence="10">Involved in protein export. Participates in an early event of protein translocation.</text>
</comment>
<comment type="subcellular location">
    <subcellularLocation>
        <location evidence="1 10">Cell membrane</location>
        <topology evidence="1 10">Multi-pass membrane protein</topology>
    </subcellularLocation>
</comment>
<evidence type="ECO:0000256" key="4">
    <source>
        <dbReference type="ARBA" id="ARBA00022475"/>
    </source>
</evidence>
<sequence length="154" mass="15814">MQTLILALHIVACLVLVAVVLLQSGKEGMGVIFGGGSSSLFGSSGAGGLLAKVTAAVAAIFLMTSLGYNIITSPTTVEKSVMDEAPQSQPLSFEEMGANATNGQEEDTVQDETETPAAEQASETDEQQGDFFEEPTAPEAAPAETSTNGENATQ</sequence>
<dbReference type="AlphaFoldDB" id="A0A7M3MCG9"/>
<evidence type="ECO:0000256" key="7">
    <source>
        <dbReference type="ARBA" id="ARBA00022989"/>
    </source>
</evidence>
<name>A0A7M3MCG9_9BACT</name>
<keyword evidence="3 10" id="KW-0813">Transport</keyword>
<feature type="compositionally biased region" description="Low complexity" evidence="11">
    <location>
        <begin position="134"/>
        <end position="145"/>
    </location>
</feature>
<dbReference type="InterPro" id="IPR004692">
    <property type="entry name" value="SecG"/>
</dbReference>
<accession>A0A7M3MCG9</accession>
<gene>
    <name evidence="12" type="ORF">DPQ33_14800</name>
</gene>
<reference evidence="12 13" key="1">
    <citation type="submission" date="2018-06" db="EMBL/GenBank/DDBJ databases">
        <title>Complete genome of Desulfovibrio indonesiensis P37SLT.</title>
        <authorList>
            <person name="Crispim J.S."/>
            <person name="Vidigal P.M.P."/>
            <person name="Silva L.C.F."/>
            <person name="Laguardia C.N."/>
            <person name="Araujo L.C."/>
            <person name="Dias R.S."/>
            <person name="Sousa M.P."/>
            <person name="Paula S.O."/>
            <person name="Silva C."/>
        </authorList>
    </citation>
    <scope>NUCLEOTIDE SEQUENCE [LARGE SCALE GENOMIC DNA]</scope>
    <source>
        <strain evidence="12 13">P37SLT</strain>
    </source>
</reference>
<dbReference type="PANTHER" id="PTHR34182:SF1">
    <property type="entry name" value="PROTEIN-EXPORT MEMBRANE PROTEIN SECG"/>
    <property type="match status" value="1"/>
</dbReference>
<comment type="caution">
    <text evidence="12">The sequence shown here is derived from an EMBL/GenBank/DDBJ whole genome shotgun (WGS) entry which is preliminary data.</text>
</comment>
<feature type="compositionally biased region" description="Acidic residues" evidence="11">
    <location>
        <begin position="104"/>
        <end position="114"/>
    </location>
</feature>
<evidence type="ECO:0000256" key="9">
    <source>
        <dbReference type="ARBA" id="ARBA00023136"/>
    </source>
</evidence>
<organism evidence="12 13">
    <name type="scientific">Oceanidesulfovibrio indonesiensis</name>
    <dbReference type="NCBI Taxonomy" id="54767"/>
    <lineage>
        <taxon>Bacteria</taxon>
        <taxon>Pseudomonadati</taxon>
        <taxon>Thermodesulfobacteriota</taxon>
        <taxon>Desulfovibrionia</taxon>
        <taxon>Desulfovibrionales</taxon>
        <taxon>Desulfovibrionaceae</taxon>
        <taxon>Oceanidesulfovibrio</taxon>
    </lineage>
</organism>
<comment type="similarity">
    <text evidence="2 10">Belongs to the SecG family.</text>
</comment>
<evidence type="ECO:0000256" key="8">
    <source>
        <dbReference type="ARBA" id="ARBA00023010"/>
    </source>
</evidence>
<feature type="region of interest" description="Disordered" evidence="11">
    <location>
        <begin position="77"/>
        <end position="154"/>
    </location>
</feature>
<dbReference type="Pfam" id="PF03840">
    <property type="entry name" value="SecG"/>
    <property type="match status" value="1"/>
</dbReference>
<dbReference type="Proteomes" id="UP000448292">
    <property type="component" value="Unassembled WGS sequence"/>
</dbReference>
<comment type="caution">
    <text evidence="10">Lacks conserved residue(s) required for the propagation of feature annotation.</text>
</comment>
<dbReference type="GO" id="GO:0005886">
    <property type="term" value="C:plasma membrane"/>
    <property type="evidence" value="ECO:0007669"/>
    <property type="project" value="UniProtKB-SubCell"/>
</dbReference>
<evidence type="ECO:0000256" key="5">
    <source>
        <dbReference type="ARBA" id="ARBA00022692"/>
    </source>
</evidence>
<dbReference type="NCBIfam" id="TIGR00810">
    <property type="entry name" value="secG"/>
    <property type="match status" value="1"/>
</dbReference>
<evidence type="ECO:0000313" key="12">
    <source>
        <dbReference type="EMBL" id="TVM15662.1"/>
    </source>
</evidence>
<keyword evidence="4 10" id="KW-1003">Cell membrane</keyword>
<keyword evidence="8 10" id="KW-0811">Translocation</keyword>
<evidence type="ECO:0000256" key="3">
    <source>
        <dbReference type="ARBA" id="ARBA00022448"/>
    </source>
</evidence>
<evidence type="ECO:0000256" key="10">
    <source>
        <dbReference type="RuleBase" id="RU365087"/>
    </source>
</evidence>
<dbReference type="GO" id="GO:0015450">
    <property type="term" value="F:protein-transporting ATPase activity"/>
    <property type="evidence" value="ECO:0007669"/>
    <property type="project" value="UniProtKB-UniRule"/>
</dbReference>
<keyword evidence="9 10" id="KW-0472">Membrane</keyword>
<evidence type="ECO:0000256" key="2">
    <source>
        <dbReference type="ARBA" id="ARBA00008445"/>
    </source>
</evidence>
<dbReference type="GO" id="GO:0009306">
    <property type="term" value="P:protein secretion"/>
    <property type="evidence" value="ECO:0007669"/>
    <property type="project" value="UniProtKB-UniRule"/>
</dbReference>
<dbReference type="OrthoDB" id="5472122at2"/>
<proteinExistence type="inferred from homology"/>
<keyword evidence="6 10" id="KW-0653">Protein transport</keyword>
<keyword evidence="7 10" id="KW-1133">Transmembrane helix</keyword>
<dbReference type="PANTHER" id="PTHR34182">
    <property type="entry name" value="PROTEIN-EXPORT MEMBRANE PROTEIN SECG"/>
    <property type="match status" value="1"/>
</dbReference>
<keyword evidence="5 10" id="KW-0812">Transmembrane</keyword>
<dbReference type="EMBL" id="QMIE01000015">
    <property type="protein sequence ID" value="TVM15662.1"/>
    <property type="molecule type" value="Genomic_DNA"/>
</dbReference>
<feature type="compositionally biased region" description="Acidic residues" evidence="11">
    <location>
        <begin position="122"/>
        <end position="133"/>
    </location>
</feature>
<feature type="transmembrane region" description="Helical" evidence="10">
    <location>
        <begin position="46"/>
        <end position="71"/>
    </location>
</feature>
<evidence type="ECO:0000313" key="13">
    <source>
        <dbReference type="Proteomes" id="UP000448292"/>
    </source>
</evidence>
<dbReference type="GO" id="GO:0043952">
    <property type="term" value="P:protein transport by the Sec complex"/>
    <property type="evidence" value="ECO:0007669"/>
    <property type="project" value="TreeGrafter"/>
</dbReference>
<dbReference type="PRINTS" id="PR01651">
    <property type="entry name" value="SECGEXPORT"/>
</dbReference>
<evidence type="ECO:0000256" key="11">
    <source>
        <dbReference type="SAM" id="MobiDB-lite"/>
    </source>
</evidence>
<evidence type="ECO:0000256" key="6">
    <source>
        <dbReference type="ARBA" id="ARBA00022927"/>
    </source>
</evidence>
<protein>
    <recommendedName>
        <fullName evidence="10">Protein-export membrane protein SecG</fullName>
    </recommendedName>
</protein>
<dbReference type="GO" id="GO:0065002">
    <property type="term" value="P:intracellular protein transmembrane transport"/>
    <property type="evidence" value="ECO:0007669"/>
    <property type="project" value="TreeGrafter"/>
</dbReference>
<keyword evidence="13" id="KW-1185">Reference proteome</keyword>